<organism evidence="2 3">
    <name type="scientific">Cardamine amara subsp. amara</name>
    <dbReference type="NCBI Taxonomy" id="228776"/>
    <lineage>
        <taxon>Eukaryota</taxon>
        <taxon>Viridiplantae</taxon>
        <taxon>Streptophyta</taxon>
        <taxon>Embryophyta</taxon>
        <taxon>Tracheophyta</taxon>
        <taxon>Spermatophyta</taxon>
        <taxon>Magnoliopsida</taxon>
        <taxon>eudicotyledons</taxon>
        <taxon>Gunneridae</taxon>
        <taxon>Pentapetalae</taxon>
        <taxon>rosids</taxon>
        <taxon>malvids</taxon>
        <taxon>Brassicales</taxon>
        <taxon>Brassicaceae</taxon>
        <taxon>Cardamineae</taxon>
        <taxon>Cardamine</taxon>
    </lineage>
</organism>
<dbReference type="InterPro" id="IPR017451">
    <property type="entry name" value="F-box-assoc_interact_dom"/>
</dbReference>
<dbReference type="PANTHER" id="PTHR31111">
    <property type="entry name" value="BNAA05G37150D PROTEIN-RELATED"/>
    <property type="match status" value="1"/>
</dbReference>
<dbReference type="SUPFAM" id="SSF81383">
    <property type="entry name" value="F-box domain"/>
    <property type="match status" value="1"/>
</dbReference>
<gene>
    <name evidence="2" type="ORF">V5N11_034919</name>
</gene>
<dbReference type="SMART" id="SM00256">
    <property type="entry name" value="FBOX"/>
    <property type="match status" value="1"/>
</dbReference>
<dbReference type="PANTHER" id="PTHR31111:SF130">
    <property type="entry name" value="F-BOX ASSOCIATED UBIQUITINATION EFFECTOR FAMILY PROTEIN"/>
    <property type="match status" value="1"/>
</dbReference>
<dbReference type="CDD" id="cd22157">
    <property type="entry name" value="F-box_AtFBW1-like"/>
    <property type="match status" value="1"/>
</dbReference>
<proteinExistence type="predicted"/>
<comment type="caution">
    <text evidence="2">The sequence shown here is derived from an EMBL/GenBank/DDBJ whole genome shotgun (WGS) entry which is preliminary data.</text>
</comment>
<protein>
    <submittedName>
        <fullName evidence="2">F-box protein</fullName>
    </submittedName>
</protein>
<reference evidence="2 3" key="1">
    <citation type="submission" date="2024-04" db="EMBL/GenBank/DDBJ databases">
        <title>Genome assembly C_amara_ONT_v2.</title>
        <authorList>
            <person name="Yant L."/>
            <person name="Moore C."/>
            <person name="Slenker M."/>
        </authorList>
    </citation>
    <scope>NUCLEOTIDE SEQUENCE [LARGE SCALE GENOMIC DNA]</scope>
    <source>
        <tissue evidence="2">Leaf</tissue>
    </source>
</reference>
<dbReference type="EMBL" id="JBANAX010000456">
    <property type="protein sequence ID" value="KAL1208201.1"/>
    <property type="molecule type" value="Genomic_DNA"/>
</dbReference>
<dbReference type="InterPro" id="IPR013187">
    <property type="entry name" value="F-box-assoc_dom_typ3"/>
</dbReference>
<evidence type="ECO:0000313" key="2">
    <source>
        <dbReference type="EMBL" id="KAL1208201.1"/>
    </source>
</evidence>
<dbReference type="InterPro" id="IPR001810">
    <property type="entry name" value="F-box_dom"/>
</dbReference>
<feature type="domain" description="F-box" evidence="1">
    <location>
        <begin position="9"/>
        <end position="49"/>
    </location>
</feature>
<sequence>MKKSSPISIINDLILEILSRLPLKSVARFRCVSKLWASMFGSPYFKELFLTRSLAKPRLLFAIVENGDEDAKACGVWSFFSLPQLEHPYEKSSSTLVAAAEFHVKFSPDNLKINHFLDLRYCSCGYASGLFYIHGNRYQARPLICNPITGRYAITPKRYTYRKAYSFFGFDPIDKQYKALSMAYSCGPGRNKILTFGSGDMRWRKIKSPLGYDLKSDGVCINGVLYYLASTERSDSDSDDMNDYLCKYDYMIVCFDVRSEKFTFIDVEKFCRLINYKGKLAMIYWEDDVDIYEICYYGKDLDEYLEKKKNLDADGTNELHVWVLEDVEKQEWSKYAYTWTDDKFFRSHVSIAGATTASGEIVFSMRNYTCKQPFYVFYFNPERKTLQRVEIQGFGEAFKQPCSVRTFVNHVEDLNVNDLELLKSFHPPLVEPEYVESDSESDYDNWS</sequence>
<dbReference type="Pfam" id="PF00646">
    <property type="entry name" value="F-box"/>
    <property type="match status" value="1"/>
</dbReference>
<dbReference type="Pfam" id="PF08268">
    <property type="entry name" value="FBA_3"/>
    <property type="match status" value="1"/>
</dbReference>
<dbReference type="InterPro" id="IPR036047">
    <property type="entry name" value="F-box-like_dom_sf"/>
</dbReference>
<dbReference type="NCBIfam" id="TIGR01640">
    <property type="entry name" value="F_box_assoc_1"/>
    <property type="match status" value="1"/>
</dbReference>
<name>A0ABD1BAW1_CARAN</name>
<dbReference type="Gene3D" id="1.20.1280.50">
    <property type="match status" value="1"/>
</dbReference>
<dbReference type="Proteomes" id="UP001558713">
    <property type="component" value="Unassembled WGS sequence"/>
</dbReference>
<accession>A0ABD1BAW1</accession>
<dbReference type="AlphaFoldDB" id="A0ABD1BAW1"/>
<keyword evidence="3" id="KW-1185">Reference proteome</keyword>
<evidence type="ECO:0000313" key="3">
    <source>
        <dbReference type="Proteomes" id="UP001558713"/>
    </source>
</evidence>
<evidence type="ECO:0000259" key="1">
    <source>
        <dbReference type="SMART" id="SM00256"/>
    </source>
</evidence>